<dbReference type="PANTHER" id="PTHR43667">
    <property type="entry name" value="CYCLOPROPANE-FATTY-ACYL-PHOSPHOLIPID SYNTHASE"/>
    <property type="match status" value="1"/>
</dbReference>
<dbReference type="InterPro" id="IPR041698">
    <property type="entry name" value="Methyltransf_25"/>
</dbReference>
<keyword evidence="3" id="KW-1185">Reference proteome</keyword>
<dbReference type="Gene3D" id="3.40.50.150">
    <property type="entry name" value="Vaccinia Virus protein VP39"/>
    <property type="match status" value="1"/>
</dbReference>
<dbReference type="EMBL" id="SMAO01000005">
    <property type="protein sequence ID" value="TCT20799.1"/>
    <property type="molecule type" value="Genomic_DNA"/>
</dbReference>
<organism evidence="2 3">
    <name type="scientific">Thiobaca trueperi</name>
    <dbReference type="NCBI Taxonomy" id="127458"/>
    <lineage>
        <taxon>Bacteria</taxon>
        <taxon>Pseudomonadati</taxon>
        <taxon>Pseudomonadota</taxon>
        <taxon>Gammaproteobacteria</taxon>
        <taxon>Chromatiales</taxon>
        <taxon>Chromatiaceae</taxon>
        <taxon>Thiobaca</taxon>
    </lineage>
</organism>
<dbReference type="Proteomes" id="UP000295717">
    <property type="component" value="Unassembled WGS sequence"/>
</dbReference>
<sequence length="235" mass="25579">MTTSANLFIGTALALLVITALWRLASRRHSLPCPVWLRWMVELDNPFTKTNRAAFIVEQLGLEPGMSVLDAGCGPGRLTIPVAERIGPSGRVVAMDLQSGMLARLAERTKAAGLTNVERLHAGLGDGMLGHERFDRVLLVTVLGEIPNQAAALRELFEALRPGGILSVTEVIFDPHFQPRGRLTALAVAAGFHERAFFGHRLAYVMHFEKTGGRGPFPLPDRGSAAVDRPEIIFQ</sequence>
<keyword evidence="2" id="KW-0808">Transferase</keyword>
<dbReference type="AlphaFoldDB" id="A0A4R3N2A5"/>
<dbReference type="PANTHER" id="PTHR43667:SF2">
    <property type="entry name" value="FATTY ACID C-METHYL TRANSFERASE"/>
    <property type="match status" value="1"/>
</dbReference>
<dbReference type="SUPFAM" id="SSF53335">
    <property type="entry name" value="S-adenosyl-L-methionine-dependent methyltransferases"/>
    <property type="match status" value="1"/>
</dbReference>
<dbReference type="CDD" id="cd02440">
    <property type="entry name" value="AdoMet_MTases"/>
    <property type="match status" value="1"/>
</dbReference>
<evidence type="ECO:0000313" key="3">
    <source>
        <dbReference type="Proteomes" id="UP000295717"/>
    </source>
</evidence>
<accession>A0A4R3N2A5</accession>
<evidence type="ECO:0000259" key="1">
    <source>
        <dbReference type="Pfam" id="PF13649"/>
    </source>
</evidence>
<name>A0A4R3N2A5_9GAMM</name>
<dbReference type="Pfam" id="PF13649">
    <property type="entry name" value="Methyltransf_25"/>
    <property type="match status" value="1"/>
</dbReference>
<evidence type="ECO:0000313" key="2">
    <source>
        <dbReference type="EMBL" id="TCT20799.1"/>
    </source>
</evidence>
<protein>
    <submittedName>
        <fullName evidence="2">Methyltransferase family protein</fullName>
    </submittedName>
</protein>
<dbReference type="InterPro" id="IPR029063">
    <property type="entry name" value="SAM-dependent_MTases_sf"/>
</dbReference>
<dbReference type="RefSeq" id="WP_132977401.1">
    <property type="nucleotide sequence ID" value="NZ_SMAO01000005.1"/>
</dbReference>
<dbReference type="OrthoDB" id="9760689at2"/>
<feature type="domain" description="Methyltransferase" evidence="1">
    <location>
        <begin position="68"/>
        <end position="164"/>
    </location>
</feature>
<dbReference type="GO" id="GO:0008168">
    <property type="term" value="F:methyltransferase activity"/>
    <property type="evidence" value="ECO:0007669"/>
    <property type="project" value="UniProtKB-KW"/>
</dbReference>
<keyword evidence="2" id="KW-0489">Methyltransferase</keyword>
<proteinExistence type="predicted"/>
<dbReference type="GO" id="GO:0032259">
    <property type="term" value="P:methylation"/>
    <property type="evidence" value="ECO:0007669"/>
    <property type="project" value="UniProtKB-KW"/>
</dbReference>
<reference evidence="2 3" key="1">
    <citation type="submission" date="2019-03" db="EMBL/GenBank/DDBJ databases">
        <title>Genomic Encyclopedia of Type Strains, Phase IV (KMG-IV): sequencing the most valuable type-strain genomes for metagenomic binning, comparative biology and taxonomic classification.</title>
        <authorList>
            <person name="Goeker M."/>
        </authorList>
    </citation>
    <scope>NUCLEOTIDE SEQUENCE [LARGE SCALE GENOMIC DNA]</scope>
    <source>
        <strain evidence="2 3">DSM 13587</strain>
    </source>
</reference>
<dbReference type="InterPro" id="IPR050723">
    <property type="entry name" value="CFA/CMAS"/>
</dbReference>
<comment type="caution">
    <text evidence="2">The sequence shown here is derived from an EMBL/GenBank/DDBJ whole genome shotgun (WGS) entry which is preliminary data.</text>
</comment>
<gene>
    <name evidence="2" type="ORF">EDC35_105243</name>
</gene>